<name>A0AA49JSQ1_9BACT</name>
<evidence type="ECO:0000256" key="1">
    <source>
        <dbReference type="ARBA" id="ARBA00001933"/>
    </source>
</evidence>
<proteinExistence type="inferred from homology"/>
<evidence type="ECO:0000256" key="6">
    <source>
        <dbReference type="RuleBase" id="RU000481"/>
    </source>
</evidence>
<evidence type="ECO:0000256" key="4">
    <source>
        <dbReference type="ARBA" id="ARBA00022679"/>
    </source>
</evidence>
<comment type="cofactor">
    <cofactor evidence="1 6">
        <name>pyridoxal 5'-phosphate</name>
        <dbReference type="ChEBI" id="CHEBI:597326"/>
    </cofactor>
</comment>
<dbReference type="InterPro" id="IPR015422">
    <property type="entry name" value="PyrdxlP-dep_Trfase_small"/>
</dbReference>
<accession>A0AA49JXY6</accession>
<feature type="domain" description="Aminotransferase class I/classII large" evidence="7">
    <location>
        <begin position="33"/>
        <end position="388"/>
    </location>
</feature>
<evidence type="ECO:0000256" key="3">
    <source>
        <dbReference type="ARBA" id="ARBA00022576"/>
    </source>
</evidence>
<dbReference type="EC" id="2.6.1.-" evidence="6"/>
<dbReference type="PANTHER" id="PTHR46383">
    <property type="entry name" value="ASPARTATE AMINOTRANSFERASE"/>
    <property type="match status" value="1"/>
</dbReference>
<protein>
    <recommendedName>
        <fullName evidence="6">Aminotransferase</fullName>
        <ecNumber evidence="6">2.6.1.-</ecNumber>
    </recommendedName>
</protein>
<gene>
    <name evidence="8" type="ORF">Strain138_000561</name>
    <name evidence="9" type="ORF">Strain318_000561</name>
</gene>
<evidence type="ECO:0000313" key="9">
    <source>
        <dbReference type="EMBL" id="WKW14230.1"/>
    </source>
</evidence>
<dbReference type="RefSeq" id="WP_367887019.1">
    <property type="nucleotide sequence ID" value="NZ_CP130612.1"/>
</dbReference>
<dbReference type="Pfam" id="PF00155">
    <property type="entry name" value="Aminotran_1_2"/>
    <property type="match status" value="1"/>
</dbReference>
<evidence type="ECO:0000256" key="2">
    <source>
        <dbReference type="ARBA" id="ARBA00007441"/>
    </source>
</evidence>
<dbReference type="GO" id="GO:0006520">
    <property type="term" value="P:amino acid metabolic process"/>
    <property type="evidence" value="ECO:0007669"/>
    <property type="project" value="InterPro"/>
</dbReference>
<dbReference type="GO" id="GO:0030170">
    <property type="term" value="F:pyridoxal phosphate binding"/>
    <property type="evidence" value="ECO:0007669"/>
    <property type="project" value="InterPro"/>
</dbReference>
<keyword evidence="5" id="KW-0663">Pyridoxal phosphate</keyword>
<evidence type="ECO:0000313" key="10">
    <source>
        <dbReference type="Proteomes" id="UP001229955"/>
    </source>
</evidence>
<comment type="similarity">
    <text evidence="2 6">Belongs to the class-I pyridoxal-phosphate-dependent aminotransferase family.</text>
</comment>
<dbReference type="PANTHER" id="PTHR46383:SF1">
    <property type="entry name" value="ASPARTATE AMINOTRANSFERASE"/>
    <property type="match status" value="1"/>
</dbReference>
<dbReference type="InterPro" id="IPR015421">
    <property type="entry name" value="PyrdxlP-dep_Trfase_major"/>
</dbReference>
<dbReference type="SUPFAM" id="SSF53383">
    <property type="entry name" value="PLP-dependent transferases"/>
    <property type="match status" value="1"/>
</dbReference>
<keyword evidence="3 6" id="KW-0032">Aminotransferase</keyword>
<dbReference type="GO" id="GO:0008483">
    <property type="term" value="F:transaminase activity"/>
    <property type="evidence" value="ECO:0007669"/>
    <property type="project" value="UniProtKB-KW"/>
</dbReference>
<dbReference type="Gene3D" id="3.90.1150.10">
    <property type="entry name" value="Aspartate Aminotransferase, domain 1"/>
    <property type="match status" value="1"/>
</dbReference>
<dbReference type="InterPro" id="IPR015424">
    <property type="entry name" value="PyrdxlP-dep_Trfase"/>
</dbReference>
<organism evidence="8">
    <name type="scientific">Pseudogemmatithrix spongiicola</name>
    <dbReference type="NCBI Taxonomy" id="3062599"/>
    <lineage>
        <taxon>Bacteria</taxon>
        <taxon>Pseudomonadati</taxon>
        <taxon>Gemmatimonadota</taxon>
        <taxon>Gemmatimonadia</taxon>
        <taxon>Gemmatimonadales</taxon>
        <taxon>Gemmatimonadaceae</taxon>
        <taxon>Pseudogemmatithrix</taxon>
    </lineage>
</organism>
<dbReference type="EMBL" id="CP130613">
    <property type="protein sequence ID" value="WKW14230.1"/>
    <property type="molecule type" value="Genomic_DNA"/>
</dbReference>
<dbReference type="PROSITE" id="PS00105">
    <property type="entry name" value="AA_TRANSFER_CLASS_1"/>
    <property type="match status" value="1"/>
</dbReference>
<sequence length="396" mass="42023">MPFRPSANIAELRESATIAVSQRAKALKAQGREVIDLGAGEPDFGTPAPILEAAKRALDEGATRYTAVEGILPLRQAIATQGNASFRGTEAIAATDVVVSCGSKQSLYNACVTLFGPGDEVLVPTPSWTSYYEMVQLARATAVEVHGDPARGFKVDVERLERHATPRTRGLMLNSPSNPTGAVYAPEELRAILDLAATRGWWVISDEIYQRIAYDAPAPGALDVAPRRDNLIVVNGVAKAWAMTGWRVGWTISPPAVAKAMTALQSHTTSNTATVAQYAALAALTLGEPVDATVRAMVAEFKARRDAALPILQASRALTVLPPEGAFYFYLKVPGAGRVPDAGGAFCQELLEKAGVAIVPGSAFRTPDWVRVSYAADKAQVIEAARRIVATADAMA</sequence>
<dbReference type="InterPro" id="IPR050596">
    <property type="entry name" value="AspAT/PAT-like"/>
</dbReference>
<keyword evidence="10" id="KW-1185">Reference proteome</keyword>
<dbReference type="CDD" id="cd00609">
    <property type="entry name" value="AAT_like"/>
    <property type="match status" value="1"/>
</dbReference>
<evidence type="ECO:0000313" key="8">
    <source>
        <dbReference type="EMBL" id="WKW11320.1"/>
    </source>
</evidence>
<reference evidence="8" key="1">
    <citation type="submission" date="2023-07" db="EMBL/GenBank/DDBJ databases">
        <authorList>
            <person name="Haufschild T."/>
            <person name="Kallscheuer N."/>
            <person name="Hammer J."/>
            <person name="Kohn T."/>
            <person name="Kabuu M."/>
            <person name="Jogler M."/>
            <person name="Wohfarth N."/>
            <person name="Heuer A."/>
            <person name="Rohde M."/>
            <person name="van Teeseling M.C.F."/>
            <person name="Jogler C."/>
        </authorList>
    </citation>
    <scope>NUCLEOTIDE SEQUENCE</scope>
    <source>
        <strain evidence="8">Strain 138</strain>
        <strain evidence="9">Strain 318</strain>
    </source>
</reference>
<evidence type="ECO:0000256" key="5">
    <source>
        <dbReference type="ARBA" id="ARBA00022898"/>
    </source>
</evidence>
<dbReference type="InterPro" id="IPR004839">
    <property type="entry name" value="Aminotransferase_I/II_large"/>
</dbReference>
<dbReference type="AlphaFoldDB" id="A0AA49JSQ1"/>
<keyword evidence="4 6" id="KW-0808">Transferase</keyword>
<dbReference type="EMBL" id="CP130612">
    <property type="protein sequence ID" value="WKW11320.1"/>
    <property type="molecule type" value="Genomic_DNA"/>
</dbReference>
<evidence type="ECO:0000259" key="7">
    <source>
        <dbReference type="Pfam" id="PF00155"/>
    </source>
</evidence>
<dbReference type="KEGG" id="pspc:Strain318_000561"/>
<accession>A0AA49JSQ1</accession>
<dbReference type="Proteomes" id="UP001229955">
    <property type="component" value="Chromosome"/>
</dbReference>
<dbReference type="InterPro" id="IPR004838">
    <property type="entry name" value="NHTrfase_class1_PyrdxlP-BS"/>
</dbReference>
<dbReference type="Gene3D" id="3.40.640.10">
    <property type="entry name" value="Type I PLP-dependent aspartate aminotransferase-like (Major domain)"/>
    <property type="match status" value="1"/>
</dbReference>